<dbReference type="EMBL" id="BTRK01000003">
    <property type="protein sequence ID" value="GMR43590.1"/>
    <property type="molecule type" value="Genomic_DNA"/>
</dbReference>
<dbReference type="AlphaFoldDB" id="A0AAN4ZUI3"/>
<comment type="caution">
    <text evidence="2">The sequence shown here is derived from an EMBL/GenBank/DDBJ whole genome shotgun (WGS) entry which is preliminary data.</text>
</comment>
<gene>
    <name evidence="2" type="ORF">PMAYCL1PPCAC_13785</name>
</gene>
<feature type="non-terminal residue" evidence="2">
    <location>
        <position position="1"/>
    </location>
</feature>
<reference evidence="3" key="1">
    <citation type="submission" date="2022-10" db="EMBL/GenBank/DDBJ databases">
        <title>Genome assembly of Pristionchus species.</title>
        <authorList>
            <person name="Yoshida K."/>
            <person name="Sommer R.J."/>
        </authorList>
    </citation>
    <scope>NUCLEOTIDE SEQUENCE [LARGE SCALE GENOMIC DNA]</scope>
    <source>
        <strain evidence="3">RS5460</strain>
    </source>
</reference>
<keyword evidence="3" id="KW-1185">Reference proteome</keyword>
<feature type="non-terminal residue" evidence="2">
    <location>
        <position position="138"/>
    </location>
</feature>
<evidence type="ECO:0000313" key="3">
    <source>
        <dbReference type="Proteomes" id="UP001328107"/>
    </source>
</evidence>
<protein>
    <submittedName>
        <fullName evidence="2">Uncharacterized protein</fullName>
    </submittedName>
</protein>
<organism evidence="2 3">
    <name type="scientific">Pristionchus mayeri</name>
    <dbReference type="NCBI Taxonomy" id="1317129"/>
    <lineage>
        <taxon>Eukaryota</taxon>
        <taxon>Metazoa</taxon>
        <taxon>Ecdysozoa</taxon>
        <taxon>Nematoda</taxon>
        <taxon>Chromadorea</taxon>
        <taxon>Rhabditida</taxon>
        <taxon>Rhabditina</taxon>
        <taxon>Diplogasteromorpha</taxon>
        <taxon>Diplogasteroidea</taxon>
        <taxon>Neodiplogasteridae</taxon>
        <taxon>Pristionchus</taxon>
    </lineage>
</organism>
<dbReference type="Proteomes" id="UP001328107">
    <property type="component" value="Unassembled WGS sequence"/>
</dbReference>
<feature type="region of interest" description="Disordered" evidence="1">
    <location>
        <begin position="24"/>
        <end position="48"/>
    </location>
</feature>
<evidence type="ECO:0000256" key="1">
    <source>
        <dbReference type="SAM" id="MobiDB-lite"/>
    </source>
</evidence>
<feature type="region of interest" description="Disordered" evidence="1">
    <location>
        <begin position="63"/>
        <end position="82"/>
    </location>
</feature>
<feature type="compositionally biased region" description="Basic and acidic residues" evidence="1">
    <location>
        <begin position="35"/>
        <end position="47"/>
    </location>
</feature>
<evidence type="ECO:0000313" key="2">
    <source>
        <dbReference type="EMBL" id="GMR43590.1"/>
    </source>
</evidence>
<feature type="compositionally biased region" description="Low complexity" evidence="1">
    <location>
        <begin position="63"/>
        <end position="73"/>
    </location>
</feature>
<proteinExistence type="predicted"/>
<accession>A0AAN4ZUI3</accession>
<sequence>VLEEAVRQLQQLRLVNSVTLPCRATSSSVEGSGTPREEKEERKKEDDWCSGDEWIRMTPVAAATETSAAAETTHQQQPKQPTAAVTAIQSRARIKILVPQYVDKEWIRSLLRPFGRLFSFSFEQSHFGNYIAHAQLKA</sequence>
<name>A0AAN4ZUI3_9BILA</name>